<dbReference type="EMBL" id="LXQA010439759">
    <property type="protein sequence ID" value="MCI51947.1"/>
    <property type="molecule type" value="Genomic_DNA"/>
</dbReference>
<keyword evidence="2" id="KW-1185">Reference proteome</keyword>
<organism evidence="1 2">
    <name type="scientific">Trifolium medium</name>
    <dbReference type="NCBI Taxonomy" id="97028"/>
    <lineage>
        <taxon>Eukaryota</taxon>
        <taxon>Viridiplantae</taxon>
        <taxon>Streptophyta</taxon>
        <taxon>Embryophyta</taxon>
        <taxon>Tracheophyta</taxon>
        <taxon>Spermatophyta</taxon>
        <taxon>Magnoliopsida</taxon>
        <taxon>eudicotyledons</taxon>
        <taxon>Gunneridae</taxon>
        <taxon>Pentapetalae</taxon>
        <taxon>rosids</taxon>
        <taxon>fabids</taxon>
        <taxon>Fabales</taxon>
        <taxon>Fabaceae</taxon>
        <taxon>Papilionoideae</taxon>
        <taxon>50 kb inversion clade</taxon>
        <taxon>NPAAA clade</taxon>
        <taxon>Hologalegina</taxon>
        <taxon>IRL clade</taxon>
        <taxon>Trifolieae</taxon>
        <taxon>Trifolium</taxon>
    </lineage>
</organism>
<proteinExistence type="predicted"/>
<feature type="non-terminal residue" evidence="1">
    <location>
        <position position="1"/>
    </location>
</feature>
<dbReference type="AlphaFoldDB" id="A0A392SU46"/>
<sequence length="28" mass="2990">VDTREALGLLHALIMDSRSMVGVHGLQA</sequence>
<accession>A0A392SU46</accession>
<evidence type="ECO:0000313" key="2">
    <source>
        <dbReference type="Proteomes" id="UP000265520"/>
    </source>
</evidence>
<name>A0A392SU46_9FABA</name>
<comment type="caution">
    <text evidence="1">The sequence shown here is derived from an EMBL/GenBank/DDBJ whole genome shotgun (WGS) entry which is preliminary data.</text>
</comment>
<dbReference type="Proteomes" id="UP000265520">
    <property type="component" value="Unassembled WGS sequence"/>
</dbReference>
<protein>
    <submittedName>
        <fullName evidence="1">Uncharacterized protein</fullName>
    </submittedName>
</protein>
<evidence type="ECO:0000313" key="1">
    <source>
        <dbReference type="EMBL" id="MCI51947.1"/>
    </source>
</evidence>
<reference evidence="1 2" key="1">
    <citation type="journal article" date="2018" name="Front. Plant Sci.">
        <title>Red Clover (Trifolium pratense) and Zigzag Clover (T. medium) - A Picture of Genomic Similarities and Differences.</title>
        <authorList>
            <person name="Dluhosova J."/>
            <person name="Istvanek J."/>
            <person name="Nedelnik J."/>
            <person name="Repkova J."/>
        </authorList>
    </citation>
    <scope>NUCLEOTIDE SEQUENCE [LARGE SCALE GENOMIC DNA]</scope>
    <source>
        <strain evidence="2">cv. 10/8</strain>
        <tissue evidence="1">Leaf</tissue>
    </source>
</reference>